<dbReference type="Gene3D" id="3.40.640.10">
    <property type="entry name" value="Type I PLP-dependent aspartate aminotransferase-like (Major domain)"/>
    <property type="match status" value="1"/>
</dbReference>
<proteinExistence type="inferred from homology"/>
<dbReference type="InterPro" id="IPR015424">
    <property type="entry name" value="PyrdxlP-dep_Trfase"/>
</dbReference>
<comment type="caution">
    <text evidence="2">The sequence shown here is derived from an EMBL/GenBank/DDBJ whole genome shotgun (WGS) entry which is preliminary data.</text>
</comment>
<accession>A0A7K3NPA9</accession>
<dbReference type="GO" id="GO:0008483">
    <property type="term" value="F:transaminase activity"/>
    <property type="evidence" value="ECO:0007669"/>
    <property type="project" value="UniProtKB-KW"/>
</dbReference>
<name>A0A7K3NPA9_9BACT</name>
<dbReference type="Proteomes" id="UP000469724">
    <property type="component" value="Unassembled WGS sequence"/>
</dbReference>
<keyword evidence="2" id="KW-0808">Transferase</keyword>
<dbReference type="Pfam" id="PF01041">
    <property type="entry name" value="DegT_DnrJ_EryC1"/>
    <property type="match status" value="1"/>
</dbReference>
<comment type="similarity">
    <text evidence="1">Belongs to the DegT/DnrJ/EryC1 family.</text>
</comment>
<organism evidence="2 3">
    <name type="scientific">Desulfolutivibrio sulfodismutans</name>
    <dbReference type="NCBI Taxonomy" id="63561"/>
    <lineage>
        <taxon>Bacteria</taxon>
        <taxon>Pseudomonadati</taxon>
        <taxon>Thermodesulfobacteriota</taxon>
        <taxon>Desulfovibrionia</taxon>
        <taxon>Desulfovibrionales</taxon>
        <taxon>Desulfovibrionaceae</taxon>
        <taxon>Desulfolutivibrio</taxon>
    </lineage>
</organism>
<reference evidence="2 3" key="1">
    <citation type="submission" date="2020-02" db="EMBL/GenBank/DDBJ databases">
        <title>Comparative genomics of sulfur disproportionating microorganisms.</title>
        <authorList>
            <person name="Ward L.M."/>
            <person name="Bertran E."/>
            <person name="Johnston D.T."/>
        </authorList>
    </citation>
    <scope>NUCLEOTIDE SEQUENCE [LARGE SCALE GENOMIC DNA]</scope>
    <source>
        <strain evidence="2 3">DSM 3696</strain>
    </source>
</reference>
<dbReference type="SUPFAM" id="SSF53383">
    <property type="entry name" value="PLP-dependent transferases"/>
    <property type="match status" value="1"/>
</dbReference>
<gene>
    <name evidence="2" type="ORF">G3N56_14570</name>
</gene>
<evidence type="ECO:0000256" key="1">
    <source>
        <dbReference type="RuleBase" id="RU004508"/>
    </source>
</evidence>
<keyword evidence="2" id="KW-0032">Aminotransferase</keyword>
<dbReference type="InterPro" id="IPR015421">
    <property type="entry name" value="PyrdxlP-dep_Trfase_major"/>
</dbReference>
<dbReference type="EMBL" id="JAAGRQ010000070">
    <property type="protein sequence ID" value="NDY57957.1"/>
    <property type="molecule type" value="Genomic_DNA"/>
</dbReference>
<evidence type="ECO:0000313" key="3">
    <source>
        <dbReference type="Proteomes" id="UP000469724"/>
    </source>
</evidence>
<dbReference type="RefSeq" id="WP_163303037.1">
    <property type="nucleotide sequence ID" value="NZ_JAAGRQ010000070.1"/>
</dbReference>
<dbReference type="InterPro" id="IPR000653">
    <property type="entry name" value="DegT/StrS_aminotransferase"/>
</dbReference>
<keyword evidence="1" id="KW-0663">Pyridoxal phosphate</keyword>
<keyword evidence="3" id="KW-1185">Reference proteome</keyword>
<sequence>MLKITSTADFVLFLKSYCNFSFIKINHGFWEAIGDVYSDVGRPVPPDRYTEADLIAGRPYFFEGGFVDDFLSLMKDAILDFDATLFCGFELSAWPNDNKIIGTPFAPSRSLSVVQEYSSLCKNRVDGLILKKAVMDGSILEIFKAIRDMFVILVGPIYIKPLIKAAKFSNAAFIPIHAKEARRNRNEVEDKICDYIDQQSDKEICVLIQAGTLAPYWILRLRKRYPKVRWIDGGLAFSIASPDDLLKRPWGKVYRQEILTTYAKLEGVTSLPLRNLRPDIAEKFNAFTCEKSASRPVDFVENKHVDLNRAAQFLEVSRTRNRWANRGPVWDLLSLAYKHFFNLPNSHVVVPCSNGGIALAALAALHGAKLGRPARWVVSAFGFYNTINGCFADAKVIDCDSKGMLSLEDLDSLDKDTYDGFIVTNPYGLADNFHEYTSFAQKYKKIFLLDNASGVKQDLPDVSYQAFSLHQTKPFGLGEGGLAVLPADEQALFLKLIEYSPLEPLMRPFWVANGKISDIACATLLARLENSPEWGPLYQMQSIRITQKALRVGLTSLFPSQQNVIATSLPFLSSRKIDVKELQNDYFVIGKFYKPLAPLKNVSHIYDRLINIPSHPDMKNVETDILCDVLKKLAS</sequence>
<evidence type="ECO:0000313" key="2">
    <source>
        <dbReference type="EMBL" id="NDY57957.1"/>
    </source>
</evidence>
<protein>
    <submittedName>
        <fullName evidence="2">DegT/DnrJ/EryC1/StrS aminotransferase family protein</fullName>
    </submittedName>
</protein>
<dbReference type="AlphaFoldDB" id="A0A7K3NPA9"/>